<dbReference type="InterPro" id="IPR008920">
    <property type="entry name" value="TF_FadR/GntR_C"/>
</dbReference>
<dbReference type="RefSeq" id="WP_206007083.1">
    <property type="nucleotide sequence ID" value="NZ_CP070619.1"/>
</dbReference>
<organism evidence="8 9">
    <name type="scientific">Rhodococcus pseudokoreensis</name>
    <dbReference type="NCBI Taxonomy" id="2811421"/>
    <lineage>
        <taxon>Bacteria</taxon>
        <taxon>Bacillati</taxon>
        <taxon>Actinomycetota</taxon>
        <taxon>Actinomycetes</taxon>
        <taxon>Mycobacteriales</taxon>
        <taxon>Nocardiaceae</taxon>
        <taxon>Rhodococcus</taxon>
    </lineage>
</organism>
<dbReference type="Proteomes" id="UP000662986">
    <property type="component" value="Chromosome"/>
</dbReference>
<keyword evidence="2" id="KW-0560">Oxidoreductase</keyword>
<evidence type="ECO:0000259" key="7">
    <source>
        <dbReference type="SMART" id="SM00903"/>
    </source>
</evidence>
<dbReference type="InterPro" id="IPR036390">
    <property type="entry name" value="WH_DNA-bd_sf"/>
</dbReference>
<keyword evidence="5" id="KW-0804">Transcription</keyword>
<gene>
    <name evidence="8" type="ORF">JWS13_19540</name>
</gene>
<name>A0A974ZUT3_9NOCA</name>
<dbReference type="Gene3D" id="1.20.120.530">
    <property type="entry name" value="GntR ligand-binding domain-like"/>
    <property type="match status" value="1"/>
</dbReference>
<keyword evidence="9" id="KW-1185">Reference proteome</keyword>
<proteinExistence type="inferred from homology"/>
<evidence type="ECO:0000256" key="1">
    <source>
        <dbReference type="ARBA" id="ARBA00008898"/>
    </source>
</evidence>
<dbReference type="InterPro" id="IPR050268">
    <property type="entry name" value="NADH-dep_flavin_reductase"/>
</dbReference>
<comment type="similarity">
    <text evidence="1">Belongs to the non-flavoprotein flavin reductase family.</text>
</comment>
<reference evidence="8 9" key="2">
    <citation type="journal article" date="2022" name="Arch. Microbiol.">
        <title>Rhodococcus pseudokoreensis sp. nov. isolated from the rhizosphere of young M26 apple rootstocks.</title>
        <authorList>
            <person name="Kampfer P."/>
            <person name="Glaeser S.P."/>
            <person name="Blom J."/>
            <person name="Wolf J."/>
            <person name="Benning S."/>
            <person name="Schloter M."/>
            <person name="Neumann-Schaal M."/>
        </authorList>
    </citation>
    <scope>NUCLEOTIDE SEQUENCE [LARGE SCALE GENOMIC DNA]</scope>
    <source>
        <strain evidence="8 9">R79</strain>
    </source>
</reference>
<dbReference type="PANTHER" id="PTHR30466:SF11">
    <property type="entry name" value="FLAVIN-DEPENDENT MONOOXYGENASE, REDUCTASE SUBUNIT HSAB"/>
    <property type="match status" value="1"/>
</dbReference>
<reference evidence="8 9" key="1">
    <citation type="journal article" date="2021" name="Microbiol. Resour. Announc.">
        <title>Complete Genome Sequences of Two Rhodococcus sp. Strains with Large and Linear Chromosomes, Isolated from Apple Rhizosphere.</title>
        <authorList>
            <person name="Benning S."/>
            <person name="Brugnone N."/>
            <person name="Siani R."/>
            <person name="Kublik S."/>
            <person name="Schloter M."/>
            <person name="Rad V."/>
        </authorList>
    </citation>
    <scope>NUCLEOTIDE SEQUENCE [LARGE SCALE GENOMIC DNA]</scope>
    <source>
        <strain evidence="8 9">R79</strain>
    </source>
</reference>
<evidence type="ECO:0000256" key="4">
    <source>
        <dbReference type="ARBA" id="ARBA00023125"/>
    </source>
</evidence>
<evidence type="ECO:0000259" key="6">
    <source>
        <dbReference type="SMART" id="SM00895"/>
    </source>
</evidence>
<evidence type="ECO:0000313" key="8">
    <source>
        <dbReference type="EMBL" id="QSE90657.1"/>
    </source>
</evidence>
<dbReference type="Gene3D" id="2.30.110.10">
    <property type="entry name" value="Electron Transport, Fmn-binding Protein, Chain A"/>
    <property type="match status" value="1"/>
</dbReference>
<dbReference type="EMBL" id="CP070619">
    <property type="protein sequence ID" value="QSE90657.1"/>
    <property type="molecule type" value="Genomic_DNA"/>
</dbReference>
<evidence type="ECO:0000256" key="3">
    <source>
        <dbReference type="ARBA" id="ARBA00023015"/>
    </source>
</evidence>
<dbReference type="PANTHER" id="PTHR30466">
    <property type="entry name" value="FLAVIN REDUCTASE"/>
    <property type="match status" value="1"/>
</dbReference>
<keyword evidence="4" id="KW-0238">DNA-binding</keyword>
<sequence>MSRTTVDCDGKDSVTFRNIAGHLASGVTVITTSVGGQAHGMTASSVTSLSLDPPTMLACLNRRAPTADAVQSAGKFGINILGSGQEGLASQFAVPSEDKFRGVALATAPEGIPLLADAHAQIECEVADTIDVATHRIIIGRVVRARASEGQPLAYYRGGFGRFQHVDDERAYDAIRSRILSGGWVRRCFQGDELAGEMGIDGSATFYALTRLGIEGIVEWRPGEGYCITECDVRMAEEAFDARSTTELGIIHTCLEHADQREIDRLAEPFDAMAAFMVNDTFTDAKAFMEANFAFHRAIVALAQNSALTAGFERLHLTQIMARLQGVTTQSSRAFIEVQRRLLEALQRRDVGGASEAVREYTDLAKARARQLTESQSDEQQLTNRP</sequence>
<dbReference type="SMART" id="SM00903">
    <property type="entry name" value="Flavin_Reduct"/>
    <property type="match status" value="1"/>
</dbReference>
<keyword evidence="3" id="KW-0805">Transcription regulation</keyword>
<evidence type="ECO:0000313" key="9">
    <source>
        <dbReference type="Proteomes" id="UP000662986"/>
    </source>
</evidence>
<dbReference type="Pfam" id="PF01613">
    <property type="entry name" value="Flavin_Reduct"/>
    <property type="match status" value="1"/>
</dbReference>
<dbReference type="InterPro" id="IPR002563">
    <property type="entry name" value="Flavin_Rdtase-like_dom"/>
</dbReference>
<evidence type="ECO:0000256" key="5">
    <source>
        <dbReference type="ARBA" id="ARBA00023163"/>
    </source>
</evidence>
<feature type="domain" description="GntR C-terminal" evidence="6">
    <location>
        <begin position="238"/>
        <end position="364"/>
    </location>
</feature>
<feature type="domain" description="Flavin reductase like" evidence="7">
    <location>
        <begin position="20"/>
        <end position="162"/>
    </location>
</feature>
<dbReference type="InterPro" id="IPR011711">
    <property type="entry name" value="GntR_C"/>
</dbReference>
<protein>
    <submittedName>
        <fullName evidence="8">Flavin reductase</fullName>
    </submittedName>
</protein>
<dbReference type="Pfam" id="PF07729">
    <property type="entry name" value="FCD"/>
    <property type="match status" value="1"/>
</dbReference>
<dbReference type="SUPFAM" id="SSF46785">
    <property type="entry name" value="Winged helix' DNA-binding domain"/>
    <property type="match status" value="1"/>
</dbReference>
<dbReference type="SMART" id="SM00895">
    <property type="entry name" value="FCD"/>
    <property type="match status" value="1"/>
</dbReference>
<dbReference type="SUPFAM" id="SSF48008">
    <property type="entry name" value="GntR ligand-binding domain-like"/>
    <property type="match status" value="1"/>
</dbReference>
<evidence type="ECO:0000256" key="2">
    <source>
        <dbReference type="ARBA" id="ARBA00023002"/>
    </source>
</evidence>
<accession>A0A974ZUT3</accession>
<dbReference type="InterPro" id="IPR012349">
    <property type="entry name" value="Split_barrel_FMN-bd"/>
</dbReference>
<dbReference type="SUPFAM" id="SSF50475">
    <property type="entry name" value="FMN-binding split barrel"/>
    <property type="match status" value="1"/>
</dbReference>